<sequence>MLMYTDAGPSMPSLSSLLMRVRFLLPGDTRTGLSVSCSRSAMSPWGSLGSPSTDSTPETHKIKMESHYSAFCLSPAAAAVRRPSVWSSVTASARAVPDAFNKSLFDDN</sequence>
<name>A0AAE1H9E6_9NEOP</name>
<dbReference type="Proteomes" id="UP001219518">
    <property type="component" value="Unassembled WGS sequence"/>
</dbReference>
<reference evidence="2" key="1">
    <citation type="submission" date="2021-07" db="EMBL/GenBank/DDBJ databases">
        <authorList>
            <person name="Catto M.A."/>
            <person name="Jacobson A."/>
            <person name="Kennedy G."/>
            <person name="Labadie P."/>
            <person name="Hunt B.G."/>
            <person name="Srinivasan R."/>
        </authorList>
    </citation>
    <scope>NUCLEOTIDE SEQUENCE</scope>
    <source>
        <strain evidence="2">PL_HMW_Pooled</strain>
        <tissue evidence="2">Head</tissue>
    </source>
</reference>
<dbReference type="AlphaFoldDB" id="A0AAE1H9E6"/>
<keyword evidence="3" id="KW-1185">Reference proteome</keyword>
<organism evidence="2 3">
    <name type="scientific">Frankliniella fusca</name>
    <dbReference type="NCBI Taxonomy" id="407009"/>
    <lineage>
        <taxon>Eukaryota</taxon>
        <taxon>Metazoa</taxon>
        <taxon>Ecdysozoa</taxon>
        <taxon>Arthropoda</taxon>
        <taxon>Hexapoda</taxon>
        <taxon>Insecta</taxon>
        <taxon>Pterygota</taxon>
        <taxon>Neoptera</taxon>
        <taxon>Paraneoptera</taxon>
        <taxon>Thysanoptera</taxon>
        <taxon>Terebrantia</taxon>
        <taxon>Thripoidea</taxon>
        <taxon>Thripidae</taxon>
        <taxon>Frankliniella</taxon>
    </lineage>
</organism>
<protein>
    <submittedName>
        <fullName evidence="2">Neuroepithelial cell-transforming gene 1 protein</fullName>
    </submittedName>
</protein>
<evidence type="ECO:0000313" key="3">
    <source>
        <dbReference type="Proteomes" id="UP001219518"/>
    </source>
</evidence>
<evidence type="ECO:0000313" key="2">
    <source>
        <dbReference type="EMBL" id="KAK3917282.1"/>
    </source>
</evidence>
<comment type="caution">
    <text evidence="2">The sequence shown here is derived from an EMBL/GenBank/DDBJ whole genome shotgun (WGS) entry which is preliminary data.</text>
</comment>
<proteinExistence type="predicted"/>
<feature type="region of interest" description="Disordered" evidence="1">
    <location>
        <begin position="35"/>
        <end position="59"/>
    </location>
</feature>
<evidence type="ECO:0000256" key="1">
    <source>
        <dbReference type="SAM" id="MobiDB-lite"/>
    </source>
</evidence>
<dbReference type="EMBL" id="JAHWGI010000707">
    <property type="protein sequence ID" value="KAK3917282.1"/>
    <property type="molecule type" value="Genomic_DNA"/>
</dbReference>
<gene>
    <name evidence="2" type="ORF">KUF71_026127</name>
</gene>
<reference evidence="2" key="2">
    <citation type="journal article" date="2023" name="BMC Genomics">
        <title>Pest status, molecular evolution, and epigenetic factors derived from the genome assembly of Frankliniella fusca, a thysanopteran phytovirus vector.</title>
        <authorList>
            <person name="Catto M.A."/>
            <person name="Labadie P.E."/>
            <person name="Jacobson A.L."/>
            <person name="Kennedy G.G."/>
            <person name="Srinivasan R."/>
            <person name="Hunt B.G."/>
        </authorList>
    </citation>
    <scope>NUCLEOTIDE SEQUENCE</scope>
    <source>
        <strain evidence="2">PL_HMW_Pooled</strain>
    </source>
</reference>
<accession>A0AAE1H9E6</accession>